<reference evidence="2 3" key="1">
    <citation type="submission" date="2020-04" db="EMBL/GenBank/DDBJ databases">
        <title>Usitatibacter rugosus gen. nov., sp. nov. and Usitatibacter palustris sp. nov., novel members of Usitatibacteraceae fam. nov. within the order Nitrosomonadales isolated from soil.</title>
        <authorList>
            <person name="Huber K.J."/>
            <person name="Neumann-Schaal M."/>
            <person name="Geppert A."/>
            <person name="Luckner M."/>
            <person name="Wanner G."/>
            <person name="Overmann J."/>
        </authorList>
    </citation>
    <scope>NUCLEOTIDE SEQUENCE [LARGE SCALE GENOMIC DNA]</scope>
    <source>
        <strain evidence="2 3">Swamp67</strain>
    </source>
</reference>
<evidence type="ECO:0000259" key="1">
    <source>
        <dbReference type="Pfam" id="PF01590"/>
    </source>
</evidence>
<keyword evidence="3" id="KW-1185">Reference proteome</keyword>
<dbReference type="EMBL" id="CP053073">
    <property type="protein sequence ID" value="QJR14855.1"/>
    <property type="molecule type" value="Genomic_DNA"/>
</dbReference>
<proteinExistence type="predicted"/>
<name>A0A6M4H6P1_9PROT</name>
<dbReference type="Pfam" id="PF01590">
    <property type="entry name" value="GAF"/>
    <property type="match status" value="1"/>
</dbReference>
<dbReference type="Proteomes" id="UP000503096">
    <property type="component" value="Chromosome"/>
</dbReference>
<dbReference type="InParanoid" id="A0A6M4H6P1"/>
<dbReference type="RefSeq" id="WP_171161592.1">
    <property type="nucleotide sequence ID" value="NZ_CP053073.1"/>
</dbReference>
<organism evidence="2 3">
    <name type="scientific">Usitatibacter palustris</name>
    <dbReference type="NCBI Taxonomy" id="2732487"/>
    <lineage>
        <taxon>Bacteria</taxon>
        <taxon>Pseudomonadati</taxon>
        <taxon>Pseudomonadota</taxon>
        <taxon>Betaproteobacteria</taxon>
        <taxon>Nitrosomonadales</taxon>
        <taxon>Usitatibacteraceae</taxon>
        <taxon>Usitatibacter</taxon>
    </lineage>
</organism>
<protein>
    <recommendedName>
        <fullName evidence="1">GAF domain-containing protein</fullName>
    </recommendedName>
</protein>
<dbReference type="InterPro" id="IPR029016">
    <property type="entry name" value="GAF-like_dom_sf"/>
</dbReference>
<dbReference type="AlphaFoldDB" id="A0A6M4H6P1"/>
<sequence>MTTLPANDDAVVKLRQVYASDGVRAAVVFLNSTTVHRFTSLYRFDGGTLRNITFYDRQNPHAEKCDDIPVEASYCVFVRDLHSAFLVSDAPEDDRVEGHANRATVKRYCGVPLRDRDGKMFGSICHFDLSPGPISDRDVELLEHMASLLRPTF</sequence>
<evidence type="ECO:0000313" key="2">
    <source>
        <dbReference type="EMBL" id="QJR14855.1"/>
    </source>
</evidence>
<evidence type="ECO:0000313" key="3">
    <source>
        <dbReference type="Proteomes" id="UP000503096"/>
    </source>
</evidence>
<dbReference type="PANTHER" id="PTHR43102">
    <property type="entry name" value="SLR1143 PROTEIN"/>
    <property type="match status" value="1"/>
</dbReference>
<dbReference type="InterPro" id="IPR003018">
    <property type="entry name" value="GAF"/>
</dbReference>
<feature type="domain" description="GAF" evidence="1">
    <location>
        <begin position="26"/>
        <end position="149"/>
    </location>
</feature>
<dbReference type="KEGG" id="upl:DSM104440_01670"/>
<dbReference type="SUPFAM" id="SSF55781">
    <property type="entry name" value="GAF domain-like"/>
    <property type="match status" value="1"/>
</dbReference>
<gene>
    <name evidence="2" type="ORF">DSM104440_01670</name>
</gene>
<dbReference type="PANTHER" id="PTHR43102:SF2">
    <property type="entry name" value="GAF DOMAIN-CONTAINING PROTEIN"/>
    <property type="match status" value="1"/>
</dbReference>
<accession>A0A6M4H6P1</accession>
<dbReference type="Gene3D" id="3.30.450.40">
    <property type="match status" value="1"/>
</dbReference>